<name>A0A4W3GKJ1_CALMI</name>
<dbReference type="Proteomes" id="UP000314986">
    <property type="component" value="Unassembled WGS sequence"/>
</dbReference>
<dbReference type="GO" id="GO:0001669">
    <property type="term" value="C:acrosomal vesicle"/>
    <property type="evidence" value="ECO:0007669"/>
    <property type="project" value="TreeGrafter"/>
</dbReference>
<feature type="disulfide bond" evidence="9">
    <location>
        <begin position="366"/>
        <end position="377"/>
    </location>
</feature>
<evidence type="ECO:0000256" key="3">
    <source>
        <dbReference type="ARBA" id="ARBA00022801"/>
    </source>
</evidence>
<dbReference type="Gene3D" id="3.20.20.70">
    <property type="entry name" value="Aldolase class I"/>
    <property type="match status" value="1"/>
</dbReference>
<evidence type="ECO:0000313" key="12">
    <source>
        <dbReference type="Ensembl" id="ENSCMIP00000003617.1"/>
    </source>
</evidence>
<reference evidence="13" key="3">
    <citation type="journal article" date="2014" name="Nature">
        <title>Elephant shark genome provides unique insights into gnathostome evolution.</title>
        <authorList>
            <consortium name="International Elephant Shark Genome Sequencing Consortium"/>
            <person name="Venkatesh B."/>
            <person name="Lee A.P."/>
            <person name="Ravi V."/>
            <person name="Maurya A.K."/>
            <person name="Lian M.M."/>
            <person name="Swann J.B."/>
            <person name="Ohta Y."/>
            <person name="Flajnik M.F."/>
            <person name="Sutoh Y."/>
            <person name="Kasahara M."/>
            <person name="Hoon S."/>
            <person name="Gangu V."/>
            <person name="Roy S.W."/>
            <person name="Irimia M."/>
            <person name="Korzh V."/>
            <person name="Kondrychyn I."/>
            <person name="Lim Z.W."/>
            <person name="Tay B.H."/>
            <person name="Tohari S."/>
            <person name="Kong K.W."/>
            <person name="Ho S."/>
            <person name="Lorente-Galdos B."/>
            <person name="Quilez J."/>
            <person name="Marques-Bonet T."/>
            <person name="Raney B.J."/>
            <person name="Ingham P.W."/>
            <person name="Tay A."/>
            <person name="Hillier L.W."/>
            <person name="Minx P."/>
            <person name="Boehm T."/>
            <person name="Wilson R.K."/>
            <person name="Brenner S."/>
            <person name="Warren W.C."/>
        </authorList>
    </citation>
    <scope>NUCLEOTIDE SEQUENCE [LARGE SCALE GENOMIC DNA]</scope>
</reference>
<dbReference type="Pfam" id="PF01630">
    <property type="entry name" value="Glyco_hydro_56"/>
    <property type="match status" value="1"/>
</dbReference>
<feature type="disulfide bond" evidence="9">
    <location>
        <begin position="224"/>
        <end position="240"/>
    </location>
</feature>
<keyword evidence="4 9" id="KW-1015">Disulfide bond</keyword>
<keyword evidence="3 10" id="KW-0378">Hydrolase</keyword>
<gene>
    <name evidence="12" type="primary">LOC103182555</name>
</gene>
<dbReference type="InterPro" id="IPR018155">
    <property type="entry name" value="Hyaluronidase"/>
</dbReference>
<dbReference type="GO" id="GO:0005975">
    <property type="term" value="P:carbohydrate metabolic process"/>
    <property type="evidence" value="ECO:0007669"/>
    <property type="project" value="UniProtKB-UniRule"/>
</dbReference>
<feature type="chain" id="PRO_5021255276" description="Hyaluronidase" evidence="11">
    <location>
        <begin position="32"/>
        <end position="496"/>
    </location>
</feature>
<evidence type="ECO:0000256" key="2">
    <source>
        <dbReference type="ARBA" id="ARBA00008871"/>
    </source>
</evidence>
<comment type="catalytic activity">
    <reaction evidence="1 10">
        <text>Random hydrolysis of (1-&gt;4)-linkages between N-acetyl-beta-D-glucosamine and D-glucuronate residues in hyaluronate.</text>
        <dbReference type="EC" id="3.2.1.35"/>
    </reaction>
</comment>
<feature type="disulfide bond" evidence="9">
    <location>
        <begin position="371"/>
        <end position="425"/>
    </location>
</feature>
<dbReference type="SUPFAM" id="SSF51445">
    <property type="entry name" value="(Trans)glycosidases"/>
    <property type="match status" value="1"/>
</dbReference>
<dbReference type="GlyCosmos" id="A0A4W3GKJ1">
    <property type="glycosylation" value="1 site, No reported glycans"/>
</dbReference>
<dbReference type="InterPro" id="IPR013785">
    <property type="entry name" value="Aldolase_TIM"/>
</dbReference>
<protein>
    <recommendedName>
        <fullName evidence="10">Hyaluronidase</fullName>
        <ecNumber evidence="10">3.2.1.35</ecNumber>
    </recommendedName>
</protein>
<dbReference type="PANTHER" id="PTHR11769:SF20">
    <property type="entry name" value="HYALURONIDASE PH-20"/>
    <property type="match status" value="1"/>
</dbReference>
<accession>A0A4W3GKJ1</accession>
<evidence type="ECO:0000313" key="13">
    <source>
        <dbReference type="Proteomes" id="UP000314986"/>
    </source>
</evidence>
<keyword evidence="5 10" id="KW-0326">Glycosidase</keyword>
<reference evidence="13" key="1">
    <citation type="journal article" date="2006" name="Science">
        <title>Ancient noncoding elements conserved in the human genome.</title>
        <authorList>
            <person name="Venkatesh B."/>
            <person name="Kirkness E.F."/>
            <person name="Loh Y.H."/>
            <person name="Halpern A.L."/>
            <person name="Lee A.P."/>
            <person name="Johnson J."/>
            <person name="Dandona N."/>
            <person name="Viswanathan L.D."/>
            <person name="Tay A."/>
            <person name="Venter J.C."/>
            <person name="Strausberg R.L."/>
            <person name="Brenner S."/>
        </authorList>
    </citation>
    <scope>NUCLEOTIDE SEQUENCE [LARGE SCALE GENOMIC DNA]</scope>
</reference>
<evidence type="ECO:0000256" key="11">
    <source>
        <dbReference type="SAM" id="SignalP"/>
    </source>
</evidence>
<proteinExistence type="inferred from homology"/>
<reference evidence="12" key="4">
    <citation type="submission" date="2025-08" db="UniProtKB">
        <authorList>
            <consortium name="Ensembl"/>
        </authorList>
    </citation>
    <scope>IDENTIFICATION</scope>
</reference>
<dbReference type="STRING" id="7868.ENSCMIP00000003617"/>
<keyword evidence="11" id="KW-0732">Signal</keyword>
<evidence type="ECO:0000256" key="4">
    <source>
        <dbReference type="ARBA" id="ARBA00023157"/>
    </source>
</evidence>
<dbReference type="GO" id="GO:0030214">
    <property type="term" value="P:hyaluronan catabolic process"/>
    <property type="evidence" value="ECO:0007669"/>
    <property type="project" value="TreeGrafter"/>
</dbReference>
<dbReference type="GO" id="GO:0004415">
    <property type="term" value="F:hyalurononglucosaminidase activity"/>
    <property type="evidence" value="ECO:0007669"/>
    <property type="project" value="UniProtKB-UniRule"/>
</dbReference>
<evidence type="ECO:0000256" key="10">
    <source>
        <dbReference type="RuleBase" id="RU610713"/>
    </source>
</evidence>
<dbReference type="Ensembl" id="ENSCMIT00000003758.1">
    <property type="protein sequence ID" value="ENSCMIP00000003617.1"/>
    <property type="gene ID" value="ENSCMIG00000002151.1"/>
</dbReference>
<comment type="similarity">
    <text evidence="2 6 10">Belongs to the glycosyl hydrolase 56 family.</text>
</comment>
<keyword evidence="13" id="KW-1185">Reference proteome</keyword>
<dbReference type="InterPro" id="IPR017853">
    <property type="entry name" value="GH"/>
</dbReference>
<reference evidence="13" key="2">
    <citation type="journal article" date="2007" name="PLoS Biol.">
        <title>Survey sequencing and comparative analysis of the elephant shark (Callorhinchus milii) genome.</title>
        <authorList>
            <person name="Venkatesh B."/>
            <person name="Kirkness E.F."/>
            <person name="Loh Y.H."/>
            <person name="Halpern A.L."/>
            <person name="Lee A.P."/>
            <person name="Johnson J."/>
            <person name="Dandona N."/>
            <person name="Viswanathan L.D."/>
            <person name="Tay A."/>
            <person name="Venter J.C."/>
            <person name="Strausberg R.L."/>
            <person name="Brenner S."/>
        </authorList>
    </citation>
    <scope>NUCLEOTIDE SEQUENCE [LARGE SCALE GENOMIC DNA]</scope>
</reference>
<feature type="glycosylation site" description="N-linked (GlcNAc...) asparagine" evidence="8">
    <location>
        <position position="358"/>
    </location>
</feature>
<evidence type="ECO:0000256" key="5">
    <source>
        <dbReference type="ARBA" id="ARBA00023295"/>
    </source>
</evidence>
<feature type="active site" description="Proton donor" evidence="7">
    <location>
        <position position="148"/>
    </location>
</feature>
<dbReference type="AlphaFoldDB" id="A0A4W3GKJ1"/>
<dbReference type="PRINTS" id="PR00846">
    <property type="entry name" value="GLHYDRLASE56"/>
</dbReference>
<sequence length="496" mass="57672">MDWRVPPRRHGSLVNWAFILWGISSCPLCLGDPRPTRVEPPLGRDVPFVAVWNAPSELCTRRFGLTFDLAHFPMVSTTRTVPEQQDTRIFYSRALGNYPHYHEFTGQEFHGGVPQQSSVREHLRKAERDIEQLIPSNRSRGLAVIDWESWRPSWHRNWHHKLIYQRHSVELVQQRDLSLTPVEASRIAKVEFEEAAKEFLTESLRLGKRMRPNQLWGFYLFPDCYNYDHKKRNRTYTGRCPGRAQARNDDLLWLWEESTALYPSIYLSRLLRSSRKARLFVRHRVQEAMRVGALPKRQHALPVYPYTRVVHHDATNETLAEVDLVNTIGESAALGSAGIVVWESSYSFIDTLSPYVLNVTQAARLCSRALCKNKGRCVRKDWRASDYLHLNPASFRLRRKRNGKLSAVGKASPEDLRFMSERFTCQCYAGKDCTRSTLPHIPVKRFETSRRRYKALDQMRGLLLLILLLLLSQRGSQACRCARLGIIRSETFRFYC</sequence>
<reference evidence="12" key="5">
    <citation type="submission" date="2025-09" db="UniProtKB">
        <authorList>
            <consortium name="Ensembl"/>
        </authorList>
    </citation>
    <scope>IDENTIFICATION</scope>
</reference>
<dbReference type="GeneTree" id="ENSGT01020000230364"/>
<feature type="disulfide bond" evidence="9">
    <location>
        <begin position="427"/>
        <end position="433"/>
    </location>
</feature>
<organism evidence="12 13">
    <name type="scientific">Callorhinchus milii</name>
    <name type="common">Ghost shark</name>
    <dbReference type="NCBI Taxonomy" id="7868"/>
    <lineage>
        <taxon>Eukaryota</taxon>
        <taxon>Metazoa</taxon>
        <taxon>Chordata</taxon>
        <taxon>Craniata</taxon>
        <taxon>Vertebrata</taxon>
        <taxon>Chondrichthyes</taxon>
        <taxon>Holocephali</taxon>
        <taxon>Chimaeriformes</taxon>
        <taxon>Callorhinchidae</taxon>
        <taxon>Callorhinchus</taxon>
    </lineage>
</organism>
<dbReference type="EC" id="3.2.1.35" evidence="10"/>
<dbReference type="FunFam" id="3.20.20.70:FF:000065">
    <property type="entry name" value="Hyaluronidase"/>
    <property type="match status" value="1"/>
</dbReference>
<evidence type="ECO:0000256" key="8">
    <source>
        <dbReference type="PIRSR" id="PIRSR038193-2"/>
    </source>
</evidence>
<dbReference type="PROSITE" id="PS51257">
    <property type="entry name" value="PROKAR_LIPOPROTEIN"/>
    <property type="match status" value="1"/>
</dbReference>
<evidence type="ECO:0000256" key="7">
    <source>
        <dbReference type="PIRSR" id="PIRSR038193-1"/>
    </source>
</evidence>
<feature type="signal peptide" evidence="11">
    <location>
        <begin position="1"/>
        <end position="31"/>
    </location>
</feature>
<evidence type="ECO:0000256" key="1">
    <source>
        <dbReference type="ARBA" id="ARBA00000251"/>
    </source>
</evidence>
<dbReference type="PANTHER" id="PTHR11769">
    <property type="entry name" value="HYALURONIDASE"/>
    <property type="match status" value="1"/>
</dbReference>
<dbReference type="InParanoid" id="A0A4W3GKJ1"/>
<evidence type="ECO:0000256" key="6">
    <source>
        <dbReference type="PIRNR" id="PIRNR038193"/>
    </source>
</evidence>
<dbReference type="PIRSF" id="PIRSF038193">
    <property type="entry name" value="Hyaluronidase"/>
    <property type="match status" value="1"/>
</dbReference>
<evidence type="ECO:0000256" key="9">
    <source>
        <dbReference type="PIRSR" id="PIRSR038193-3"/>
    </source>
</evidence>